<accession>A0A444WSA3</accession>
<evidence type="ECO:0000313" key="1">
    <source>
        <dbReference type="EMBL" id="RYQ80291.1"/>
    </source>
</evidence>
<sequence length="59" mass="6969">MARKPPFFSRRRYSDGSVPLGAPRPSWRTFGGFRRAWWCSWTGRGGRKLRQRRRSGAAW</sequence>
<gene>
    <name evidence="1" type="ORF">Ahy_Scaffold1g106800</name>
</gene>
<name>A0A444WSA3_ARAHY</name>
<evidence type="ECO:0000313" key="2">
    <source>
        <dbReference type="Proteomes" id="UP000289738"/>
    </source>
</evidence>
<protein>
    <submittedName>
        <fullName evidence="1">Uncharacterized protein</fullName>
    </submittedName>
</protein>
<comment type="caution">
    <text evidence="1">The sequence shown here is derived from an EMBL/GenBank/DDBJ whole genome shotgun (WGS) entry which is preliminary data.</text>
</comment>
<keyword evidence="2" id="KW-1185">Reference proteome</keyword>
<dbReference type="EMBL" id="SDMP01000021">
    <property type="protein sequence ID" value="RYQ80291.1"/>
    <property type="molecule type" value="Genomic_DNA"/>
</dbReference>
<organism evidence="1 2">
    <name type="scientific">Arachis hypogaea</name>
    <name type="common">Peanut</name>
    <dbReference type="NCBI Taxonomy" id="3818"/>
    <lineage>
        <taxon>Eukaryota</taxon>
        <taxon>Viridiplantae</taxon>
        <taxon>Streptophyta</taxon>
        <taxon>Embryophyta</taxon>
        <taxon>Tracheophyta</taxon>
        <taxon>Spermatophyta</taxon>
        <taxon>Magnoliopsida</taxon>
        <taxon>eudicotyledons</taxon>
        <taxon>Gunneridae</taxon>
        <taxon>Pentapetalae</taxon>
        <taxon>rosids</taxon>
        <taxon>fabids</taxon>
        <taxon>Fabales</taxon>
        <taxon>Fabaceae</taxon>
        <taxon>Papilionoideae</taxon>
        <taxon>50 kb inversion clade</taxon>
        <taxon>dalbergioids sensu lato</taxon>
        <taxon>Dalbergieae</taxon>
        <taxon>Pterocarpus clade</taxon>
        <taxon>Arachis</taxon>
    </lineage>
</organism>
<dbReference type="AlphaFoldDB" id="A0A444WSA3"/>
<dbReference type="Proteomes" id="UP000289738">
    <property type="component" value="Unassembled WGS sequence"/>
</dbReference>
<reference evidence="1 2" key="1">
    <citation type="submission" date="2019-01" db="EMBL/GenBank/DDBJ databases">
        <title>Sequencing of cultivated peanut Arachis hypogaea provides insights into genome evolution and oil improvement.</title>
        <authorList>
            <person name="Chen X."/>
        </authorList>
    </citation>
    <scope>NUCLEOTIDE SEQUENCE [LARGE SCALE GENOMIC DNA]</scope>
    <source>
        <strain evidence="2">cv. Fuhuasheng</strain>
        <tissue evidence="1">Leaves</tissue>
    </source>
</reference>
<proteinExistence type="predicted"/>